<keyword evidence="1" id="KW-0420">Kringle</keyword>
<dbReference type="SUPFAM" id="SSF57440">
    <property type="entry name" value="Kringle-like"/>
    <property type="match status" value="1"/>
</dbReference>
<protein>
    <submittedName>
        <fullName evidence="5">Kringle domain-containing protein</fullName>
    </submittedName>
</protein>
<sequence length="200" mass="23672">MRFCSIVIYYCAVAASVRFVVDAKFDFGQFEGPDHRPQKCYNESTDSNYFGTQNKSVDGRPCYRWIDATRWTQSNLSKFQIHHFADEYNDHNHCRNFRLDTYRSYALKDGLTKATTHPFLHYNDEWTLGPWCYVQRKDKENAPEIWKAMIIGTYQLKALGKERISMRQLWEKVKETKAQADHASHLKIEPKHCFKPCTKK</sequence>
<name>A0A183CC86_GLOPA</name>
<dbReference type="AlphaFoldDB" id="A0A183CC86"/>
<feature type="domain" description="Kringle" evidence="3">
    <location>
        <begin position="38"/>
        <end position="141"/>
    </location>
</feature>
<dbReference type="InterPro" id="IPR038178">
    <property type="entry name" value="Kringle_sf"/>
</dbReference>
<dbReference type="InterPro" id="IPR000001">
    <property type="entry name" value="Kringle"/>
</dbReference>
<reference evidence="5" key="3">
    <citation type="submission" date="2016-06" db="UniProtKB">
        <authorList>
            <consortium name="WormBaseParasite"/>
        </authorList>
    </citation>
    <scope>IDENTIFICATION</scope>
</reference>
<dbReference type="InterPro" id="IPR013806">
    <property type="entry name" value="Kringle-like"/>
</dbReference>
<evidence type="ECO:0000313" key="4">
    <source>
        <dbReference type="Proteomes" id="UP000050741"/>
    </source>
</evidence>
<proteinExistence type="predicted"/>
<keyword evidence="4" id="KW-1185">Reference proteome</keyword>
<reference evidence="4" key="1">
    <citation type="submission" date="2013-12" db="EMBL/GenBank/DDBJ databases">
        <authorList>
            <person name="Aslett M."/>
        </authorList>
    </citation>
    <scope>NUCLEOTIDE SEQUENCE [LARGE SCALE GENOMIC DNA]</scope>
    <source>
        <strain evidence="4">Lindley</strain>
    </source>
</reference>
<dbReference type="WBParaSite" id="GPLIN_001048700">
    <property type="protein sequence ID" value="GPLIN_001048700"/>
    <property type="gene ID" value="GPLIN_001048700"/>
</dbReference>
<dbReference type="InterPro" id="IPR058845">
    <property type="entry name" value="Kringle_2"/>
</dbReference>
<dbReference type="Pfam" id="PF25866">
    <property type="entry name" value="Kringle_2"/>
    <property type="match status" value="1"/>
</dbReference>
<dbReference type="Proteomes" id="UP000050741">
    <property type="component" value="Unassembled WGS sequence"/>
</dbReference>
<reference evidence="4" key="2">
    <citation type="submission" date="2014-05" db="EMBL/GenBank/DDBJ databases">
        <title>The genome and life-stage specific transcriptomes of Globodera pallida elucidate key aspects of plant parasitism by a cyst nematode.</title>
        <authorList>
            <person name="Cotton J.A."/>
            <person name="Lilley C.J."/>
            <person name="Jones L.M."/>
            <person name="Kikuchi T."/>
            <person name="Reid A.J."/>
            <person name="Thorpe P."/>
            <person name="Tsai I.J."/>
            <person name="Beasley H."/>
            <person name="Blok V."/>
            <person name="Cock P.J.A."/>
            <person name="Van den Akker S.E."/>
            <person name="Holroyd N."/>
            <person name="Hunt M."/>
            <person name="Mantelin S."/>
            <person name="Naghra H."/>
            <person name="Pain A."/>
            <person name="Palomares-Rius J.E."/>
            <person name="Zarowiecki M."/>
            <person name="Berriman M."/>
            <person name="Jones J.T."/>
            <person name="Urwin P.E."/>
        </authorList>
    </citation>
    <scope>NUCLEOTIDE SEQUENCE [LARGE SCALE GENOMIC DNA]</scope>
    <source>
        <strain evidence="4">Lindley</strain>
    </source>
</reference>
<dbReference type="Gene3D" id="2.40.20.10">
    <property type="entry name" value="Plasminogen Kringle 4"/>
    <property type="match status" value="1"/>
</dbReference>
<organism evidence="4 5">
    <name type="scientific">Globodera pallida</name>
    <name type="common">Potato cyst nematode worm</name>
    <name type="synonym">Heterodera pallida</name>
    <dbReference type="NCBI Taxonomy" id="36090"/>
    <lineage>
        <taxon>Eukaryota</taxon>
        <taxon>Metazoa</taxon>
        <taxon>Ecdysozoa</taxon>
        <taxon>Nematoda</taxon>
        <taxon>Chromadorea</taxon>
        <taxon>Rhabditida</taxon>
        <taxon>Tylenchina</taxon>
        <taxon>Tylenchomorpha</taxon>
        <taxon>Tylenchoidea</taxon>
        <taxon>Heteroderidae</taxon>
        <taxon>Heteroderinae</taxon>
        <taxon>Globodera</taxon>
    </lineage>
</organism>
<evidence type="ECO:0000256" key="2">
    <source>
        <dbReference type="ARBA" id="ARBA00023157"/>
    </source>
</evidence>
<dbReference type="SMART" id="SM00130">
    <property type="entry name" value="KR"/>
    <property type="match status" value="1"/>
</dbReference>
<accession>A0A183CC86</accession>
<evidence type="ECO:0000259" key="3">
    <source>
        <dbReference type="SMART" id="SM00130"/>
    </source>
</evidence>
<keyword evidence="2" id="KW-1015">Disulfide bond</keyword>
<evidence type="ECO:0000313" key="5">
    <source>
        <dbReference type="WBParaSite" id="GPLIN_001048700"/>
    </source>
</evidence>
<evidence type="ECO:0000256" key="1">
    <source>
        <dbReference type="ARBA" id="ARBA00022572"/>
    </source>
</evidence>